<dbReference type="Gene3D" id="3.90.1200.10">
    <property type="match status" value="1"/>
</dbReference>
<keyword evidence="2 3" id="KW-0418">Kinase</keyword>
<keyword evidence="4" id="KW-1185">Reference proteome</keyword>
<dbReference type="PANTHER" id="PTHR12149:SF8">
    <property type="entry name" value="PROTEIN-RIBULOSAMINE 3-KINASE"/>
    <property type="match status" value="1"/>
</dbReference>
<keyword evidence="2" id="KW-0808">Transferase</keyword>
<protein>
    <submittedName>
        <fullName evidence="3">Fructosamine kinase family protein</fullName>
    </submittedName>
</protein>
<evidence type="ECO:0000256" key="2">
    <source>
        <dbReference type="PIRNR" id="PIRNR006221"/>
    </source>
</evidence>
<proteinExistence type="inferred from homology"/>
<dbReference type="InterPro" id="IPR011009">
    <property type="entry name" value="Kinase-like_dom_sf"/>
</dbReference>
<organism evidence="3 4">
    <name type="scientific">Cyclobacterium plantarum</name>
    <dbReference type="NCBI Taxonomy" id="2716263"/>
    <lineage>
        <taxon>Bacteria</taxon>
        <taxon>Pseudomonadati</taxon>
        <taxon>Bacteroidota</taxon>
        <taxon>Cytophagia</taxon>
        <taxon>Cytophagales</taxon>
        <taxon>Cyclobacteriaceae</taxon>
        <taxon>Cyclobacterium</taxon>
    </lineage>
</organism>
<comment type="caution">
    <text evidence="3">The sequence shown here is derived from an EMBL/GenBank/DDBJ whole genome shotgun (WGS) entry which is preliminary data.</text>
</comment>
<evidence type="ECO:0000256" key="1">
    <source>
        <dbReference type="ARBA" id="ARBA00009460"/>
    </source>
</evidence>
<dbReference type="Gene3D" id="3.30.200.20">
    <property type="entry name" value="Phosphorylase Kinase, domain 1"/>
    <property type="match status" value="1"/>
</dbReference>
<accession>A0ABX0HGD7</accession>
<dbReference type="RefSeq" id="WP_166150334.1">
    <property type="nucleotide sequence ID" value="NZ_JAANYN010000011.1"/>
</dbReference>
<dbReference type="Pfam" id="PF03881">
    <property type="entry name" value="Fructosamin_kin"/>
    <property type="match status" value="1"/>
</dbReference>
<reference evidence="3 4" key="1">
    <citation type="submission" date="2020-03" db="EMBL/GenBank/DDBJ databases">
        <title>Cyclobacterium plantarum sp. nov., a marine bacterium isolated from a coastal-marine wetland.</title>
        <authorList>
            <person name="Sanchez-Porro C."/>
            <person name="Ventosa A."/>
            <person name="Amoozegar M."/>
        </authorList>
    </citation>
    <scope>NUCLEOTIDE SEQUENCE [LARGE SCALE GENOMIC DNA]</scope>
    <source>
        <strain evidence="3 4">GBPx2</strain>
    </source>
</reference>
<dbReference type="PIRSF" id="PIRSF006221">
    <property type="entry name" value="Ketosamine-3-kinase"/>
    <property type="match status" value="1"/>
</dbReference>
<evidence type="ECO:0000313" key="4">
    <source>
        <dbReference type="Proteomes" id="UP000649799"/>
    </source>
</evidence>
<dbReference type="GO" id="GO:0016301">
    <property type="term" value="F:kinase activity"/>
    <property type="evidence" value="ECO:0007669"/>
    <property type="project" value="UniProtKB-KW"/>
</dbReference>
<name>A0ABX0HGD7_9BACT</name>
<sequence length="291" mass="33392">MDSPDELFDHICLTVFGGANSILNYRLVAAGSMNQAIYLNTEKGAFFLKSNFEQEADIFPREREGLDLLRENCNLYVPDTVAVGQFEDRHYLLMHWISSSFPKPDYSSRLGEGLAELHMCTSRQFGLDNDNYIAVLPQKNTWKSSWTSFFIENRLEPQLQLAFYNGLIDQEFLQYFRSIYDVLQDFFPSEKPALLHGDFWTGNIMVDSKGLPALIDPAVYFGNREMDLAFSRLFGGSTNGFFEAYQQVFPLEPGFEERVPVYNLYPLLVHLNLFGKAYLPGIQKTLKRFAG</sequence>
<dbReference type="SUPFAM" id="SSF56112">
    <property type="entry name" value="Protein kinase-like (PK-like)"/>
    <property type="match status" value="1"/>
</dbReference>
<dbReference type="Proteomes" id="UP000649799">
    <property type="component" value="Unassembled WGS sequence"/>
</dbReference>
<dbReference type="EMBL" id="JAANYN010000011">
    <property type="protein sequence ID" value="NHE59191.1"/>
    <property type="molecule type" value="Genomic_DNA"/>
</dbReference>
<dbReference type="InterPro" id="IPR016477">
    <property type="entry name" value="Fructo-/Ketosamine-3-kinase"/>
</dbReference>
<comment type="similarity">
    <text evidence="1 2">Belongs to the fructosamine kinase family.</text>
</comment>
<evidence type="ECO:0000313" key="3">
    <source>
        <dbReference type="EMBL" id="NHE59191.1"/>
    </source>
</evidence>
<gene>
    <name evidence="3" type="ORF">G9Q97_20470</name>
</gene>
<dbReference type="PANTHER" id="PTHR12149">
    <property type="entry name" value="FRUCTOSAMINE 3 KINASE-RELATED PROTEIN"/>
    <property type="match status" value="1"/>
</dbReference>